<dbReference type="EMBL" id="LT598480">
    <property type="protein sequence ID" value="SCV03552.1"/>
    <property type="molecule type" value="Genomic_DNA"/>
</dbReference>
<organism evidence="2 3">
    <name type="scientific">Lachancea meyersii CBS 8951</name>
    <dbReference type="NCBI Taxonomy" id="1266667"/>
    <lineage>
        <taxon>Eukaryota</taxon>
        <taxon>Fungi</taxon>
        <taxon>Dikarya</taxon>
        <taxon>Ascomycota</taxon>
        <taxon>Saccharomycotina</taxon>
        <taxon>Saccharomycetes</taxon>
        <taxon>Saccharomycetales</taxon>
        <taxon>Saccharomycetaceae</taxon>
        <taxon>Lachancea</taxon>
    </lineage>
</organism>
<evidence type="ECO:0000256" key="1">
    <source>
        <dbReference type="SAM" id="Phobius"/>
    </source>
</evidence>
<reference evidence="3" key="1">
    <citation type="submission" date="2016-03" db="EMBL/GenBank/DDBJ databases">
        <authorList>
            <person name="Devillers Hugo."/>
        </authorList>
    </citation>
    <scope>NUCLEOTIDE SEQUENCE [LARGE SCALE GENOMIC DNA]</scope>
</reference>
<evidence type="ECO:0000313" key="3">
    <source>
        <dbReference type="Proteomes" id="UP000191144"/>
    </source>
</evidence>
<accession>A0A1G4KG83</accession>
<protein>
    <submittedName>
        <fullName evidence="2">LAME_0H11342g1_1</fullName>
    </submittedName>
</protein>
<keyword evidence="1" id="KW-0472">Membrane</keyword>
<keyword evidence="1" id="KW-0812">Transmembrane</keyword>
<sequence>MSDLGNRLSRSSGARFLKTGALGFVLGISLASLLAIRIVDRARKDMDWSDSVSDLSKSVKNLELHVKELERKTYNTKP</sequence>
<feature type="transmembrane region" description="Helical" evidence="1">
    <location>
        <begin position="20"/>
        <end position="39"/>
    </location>
</feature>
<name>A0A1G4KG83_9SACH</name>
<evidence type="ECO:0000313" key="2">
    <source>
        <dbReference type="EMBL" id="SCV03552.1"/>
    </source>
</evidence>
<proteinExistence type="predicted"/>
<gene>
    <name evidence="2" type="ORF">LAME_0H11342G</name>
</gene>
<keyword evidence="3" id="KW-1185">Reference proteome</keyword>
<dbReference type="Proteomes" id="UP000191144">
    <property type="component" value="Chromosome H"/>
</dbReference>
<dbReference type="AlphaFoldDB" id="A0A1G4KG83"/>
<dbReference type="OrthoDB" id="4032961at2759"/>
<keyword evidence="1" id="KW-1133">Transmembrane helix</keyword>